<accession>A0ABS2K070</accession>
<proteinExistence type="predicted"/>
<reference evidence="1 2" key="1">
    <citation type="submission" date="2020-10" db="EMBL/GenBank/DDBJ databases">
        <title>Phylogeny of dyella-like bacteria.</title>
        <authorList>
            <person name="Fu J."/>
        </authorList>
    </citation>
    <scope>NUCLEOTIDE SEQUENCE [LARGE SCALE GENOMIC DNA]</scope>
    <source>
        <strain evidence="1 2">THG-B117</strain>
    </source>
</reference>
<dbReference type="RefSeq" id="WP_204638240.1">
    <property type="nucleotide sequence ID" value="NZ_JADIKC010000020.1"/>
</dbReference>
<dbReference type="EMBL" id="JADIKC010000020">
    <property type="protein sequence ID" value="MBM7123728.1"/>
    <property type="molecule type" value="Genomic_DNA"/>
</dbReference>
<keyword evidence="2" id="KW-1185">Reference proteome</keyword>
<evidence type="ECO:0000313" key="1">
    <source>
        <dbReference type="EMBL" id="MBM7123728.1"/>
    </source>
</evidence>
<protein>
    <submittedName>
        <fullName evidence="1">Uncharacterized protein</fullName>
    </submittedName>
</protein>
<comment type="caution">
    <text evidence="1">The sequence shown here is derived from an EMBL/GenBank/DDBJ whole genome shotgun (WGS) entry which is preliminary data.</text>
</comment>
<dbReference type="Proteomes" id="UP001430065">
    <property type="component" value="Unassembled WGS sequence"/>
</dbReference>
<sequence length="141" mass="15813">MDASPAEQAFRKVESELDDLIVAAMPEFKAMGLAYADHSTRTYHYKESYLRWEAAFERRWQRDLFTQQVQITLSYGEPIDPGEPAVVCVLRRAESYRPGQISRVDSKYEESVAFDAVRADGLAGLIKSHLAAAAALLDVTV</sequence>
<organism evidence="1 2">
    <name type="scientific">Dyella kyungheensis</name>
    <dbReference type="NCBI Taxonomy" id="1242174"/>
    <lineage>
        <taxon>Bacteria</taxon>
        <taxon>Pseudomonadati</taxon>
        <taxon>Pseudomonadota</taxon>
        <taxon>Gammaproteobacteria</taxon>
        <taxon>Lysobacterales</taxon>
        <taxon>Rhodanobacteraceae</taxon>
        <taxon>Dyella</taxon>
    </lineage>
</organism>
<gene>
    <name evidence="1" type="ORF">ISP20_21390</name>
</gene>
<evidence type="ECO:0000313" key="2">
    <source>
        <dbReference type="Proteomes" id="UP001430065"/>
    </source>
</evidence>
<name>A0ABS2K070_9GAMM</name>